<dbReference type="InterPro" id="IPR036388">
    <property type="entry name" value="WH-like_DNA-bd_sf"/>
</dbReference>
<dbReference type="PROSITE" id="PS51722">
    <property type="entry name" value="G_TR_2"/>
    <property type="match status" value="1"/>
</dbReference>
<dbReference type="PRINTS" id="PR00315">
    <property type="entry name" value="ELONGATNFCT"/>
</dbReference>
<dbReference type="InterPro" id="IPR057335">
    <property type="entry name" value="Beta-barrel_SelB"/>
</dbReference>
<keyword evidence="3" id="KW-0648">Protein biosynthesis</keyword>
<dbReference type="GO" id="GO:0005737">
    <property type="term" value="C:cytoplasm"/>
    <property type="evidence" value="ECO:0007669"/>
    <property type="project" value="UniProtKB-SubCell"/>
</dbReference>
<dbReference type="InterPro" id="IPR015191">
    <property type="entry name" value="SelB_WHD4"/>
</dbReference>
<dbReference type="GO" id="GO:0003723">
    <property type="term" value="F:RNA binding"/>
    <property type="evidence" value="ECO:0007669"/>
    <property type="project" value="InterPro"/>
</dbReference>
<dbReference type="PANTHER" id="PTHR43721:SF22">
    <property type="entry name" value="ELONGATION FACTOR TU, MITOCHONDRIAL"/>
    <property type="match status" value="1"/>
</dbReference>
<dbReference type="Gene3D" id="3.40.50.300">
    <property type="entry name" value="P-loop containing nucleotide triphosphate hydrolases"/>
    <property type="match status" value="1"/>
</dbReference>
<dbReference type="InterPro" id="IPR009000">
    <property type="entry name" value="Transl_B-barrel_sf"/>
</dbReference>
<protein>
    <submittedName>
        <fullName evidence="6">Selenocysteine-specific elongation factor</fullName>
    </submittedName>
</protein>
<evidence type="ECO:0000259" key="5">
    <source>
        <dbReference type="PROSITE" id="PS51722"/>
    </source>
</evidence>
<comment type="subcellular location">
    <subcellularLocation>
        <location evidence="1">Cytoplasm</location>
    </subcellularLocation>
</comment>
<keyword evidence="4" id="KW-0547">Nucleotide-binding</keyword>
<evidence type="ECO:0000256" key="1">
    <source>
        <dbReference type="ARBA" id="ARBA00004496"/>
    </source>
</evidence>
<dbReference type="Pfam" id="PF25461">
    <property type="entry name" value="Beta-barrel_SelB"/>
    <property type="match status" value="1"/>
</dbReference>
<dbReference type="Proteomes" id="UP000184471">
    <property type="component" value="Unassembled WGS sequence"/>
</dbReference>
<evidence type="ECO:0000313" key="7">
    <source>
        <dbReference type="Proteomes" id="UP000184471"/>
    </source>
</evidence>
<dbReference type="STRING" id="1070870.SAMN05444351_1290"/>
<dbReference type="OrthoDB" id="9803139at2"/>
<dbReference type="Pfam" id="PF00009">
    <property type="entry name" value="GTP_EFTU"/>
    <property type="match status" value="1"/>
</dbReference>
<dbReference type="NCBIfam" id="TIGR00475">
    <property type="entry name" value="selB"/>
    <property type="match status" value="1"/>
</dbReference>
<evidence type="ECO:0000256" key="4">
    <source>
        <dbReference type="ARBA" id="ARBA00023134"/>
    </source>
</evidence>
<gene>
    <name evidence="6" type="ORF">SAMN05444351_1290</name>
</gene>
<reference evidence="6 7" key="1">
    <citation type="submission" date="2016-11" db="EMBL/GenBank/DDBJ databases">
        <authorList>
            <person name="Jaros S."/>
            <person name="Januszkiewicz K."/>
            <person name="Wedrychowicz H."/>
        </authorList>
    </citation>
    <scope>NUCLEOTIDE SEQUENCE [LARGE SCALE GENOMIC DNA]</scope>
    <source>
        <strain evidence="6 7">DSM 45408</strain>
    </source>
</reference>
<dbReference type="InterPro" id="IPR027417">
    <property type="entry name" value="P-loop_NTPase"/>
</dbReference>
<dbReference type="InterPro" id="IPR004535">
    <property type="entry name" value="Transl_elong_SelB"/>
</dbReference>
<evidence type="ECO:0000313" key="6">
    <source>
        <dbReference type="EMBL" id="SHF92197.1"/>
    </source>
</evidence>
<dbReference type="EMBL" id="FQVX01000001">
    <property type="protein sequence ID" value="SHF92197.1"/>
    <property type="molecule type" value="Genomic_DNA"/>
</dbReference>
<dbReference type="InterPro" id="IPR050055">
    <property type="entry name" value="EF-Tu_GTPase"/>
</dbReference>
<dbReference type="AlphaFoldDB" id="A0A1M5FKR1"/>
<dbReference type="GO" id="GO:0005525">
    <property type="term" value="F:GTP binding"/>
    <property type="evidence" value="ECO:0007669"/>
    <property type="project" value="UniProtKB-KW"/>
</dbReference>
<dbReference type="Pfam" id="PF09107">
    <property type="entry name" value="WHD_3rd_SelB"/>
    <property type="match status" value="1"/>
</dbReference>
<dbReference type="InterPro" id="IPR000795">
    <property type="entry name" value="T_Tr_GTP-bd_dom"/>
</dbReference>
<name>A0A1M5FKR1_9ACTN</name>
<dbReference type="Gene3D" id="1.10.10.10">
    <property type="entry name" value="Winged helix-like DNA-binding domain superfamily/Winged helix DNA-binding domain"/>
    <property type="match status" value="1"/>
</dbReference>
<sequence length="581" mass="60584">MDVIATAGHVDHGKSTLVRALTGMEPDRWEEERRRGLTIDLGFAWTTLPSGRVLAVVDVPGHERFVGNMLAGVGSVPAALVVVAADDGWSAQTTEHVAVLDALGVRHALLAVTKADIADPGPVLADATERLAATSMGAVPGVAVSAPSGRGVPELAAALETLLAGLPAPDPAAPVRLWIDRAFPIRGAGTVVTGTLAAGSVAAGDRLALGGREVAVRGVQSLGRPVEGARATARVALNLRGIAVEDLSRGDALLTPDAFRDTAEVDVTLAREPADRLPAEAVLHVGSAAVAARLRPLEGTAVRLRLAAPLPLRVGDRVLLRDPGARRVLGADVRDVAPPELRRRGAARQRAADLDAQSAGPAGAVADLARRRVVRADDFTAMGWPVPEDAVRSGPWLLAPGLVDTLARRVPGLVAAHRQAHPLEPGPPVAVVRRELELPADDLVALVVRPPLALREGRVVVAAAGLPPAVQRAVDGIRARLASDPFAAPDAEELRAARLGPRELAAAVRDGQLVRIADGVYLAPGVEAAARQRLAAVPPPFTLSQARSAWGTTRRVAVPLMEWLDARGVTERLPDASRRLR</sequence>
<feature type="domain" description="Tr-type G" evidence="5">
    <location>
        <begin position="1"/>
        <end position="170"/>
    </location>
</feature>
<evidence type="ECO:0000256" key="3">
    <source>
        <dbReference type="ARBA" id="ARBA00022917"/>
    </source>
</evidence>
<accession>A0A1M5FKR1</accession>
<keyword evidence="2" id="KW-0963">Cytoplasm</keyword>
<dbReference type="SUPFAM" id="SSF52540">
    <property type="entry name" value="P-loop containing nucleoside triphosphate hydrolases"/>
    <property type="match status" value="1"/>
</dbReference>
<dbReference type="SUPFAM" id="SSF50447">
    <property type="entry name" value="Translation proteins"/>
    <property type="match status" value="1"/>
</dbReference>
<dbReference type="PANTHER" id="PTHR43721">
    <property type="entry name" value="ELONGATION FACTOR TU-RELATED"/>
    <property type="match status" value="1"/>
</dbReference>
<keyword evidence="6" id="KW-0251">Elongation factor</keyword>
<organism evidence="6 7">
    <name type="scientific">Geodermatophilus nigrescens</name>
    <dbReference type="NCBI Taxonomy" id="1070870"/>
    <lineage>
        <taxon>Bacteria</taxon>
        <taxon>Bacillati</taxon>
        <taxon>Actinomycetota</taxon>
        <taxon>Actinomycetes</taxon>
        <taxon>Geodermatophilales</taxon>
        <taxon>Geodermatophilaceae</taxon>
        <taxon>Geodermatophilus</taxon>
    </lineage>
</organism>
<evidence type="ECO:0000256" key="2">
    <source>
        <dbReference type="ARBA" id="ARBA00022490"/>
    </source>
</evidence>
<proteinExistence type="predicted"/>
<dbReference type="GO" id="GO:0003746">
    <property type="term" value="F:translation elongation factor activity"/>
    <property type="evidence" value="ECO:0007669"/>
    <property type="project" value="UniProtKB-KW"/>
</dbReference>
<dbReference type="RefSeq" id="WP_073419177.1">
    <property type="nucleotide sequence ID" value="NZ_FQVX01000001.1"/>
</dbReference>
<keyword evidence="7" id="KW-1185">Reference proteome</keyword>
<dbReference type="Gene3D" id="2.40.30.10">
    <property type="entry name" value="Translation factors"/>
    <property type="match status" value="1"/>
</dbReference>
<keyword evidence="4" id="KW-0342">GTP-binding</keyword>
<dbReference type="GO" id="GO:0001514">
    <property type="term" value="P:selenocysteine incorporation"/>
    <property type="evidence" value="ECO:0007669"/>
    <property type="project" value="InterPro"/>
</dbReference>
<dbReference type="GO" id="GO:0003924">
    <property type="term" value="F:GTPase activity"/>
    <property type="evidence" value="ECO:0007669"/>
    <property type="project" value="InterPro"/>
</dbReference>